<sequence>MGLRGTRVLLLACTALGTVALAAPLSAQQASTTSASAANAGDQTQLSTITVKGKKVEKGSVADSPLATRTTADEIAKKDIADVKDLGNTVDPSVTYVKNSKSINIRGLEADRVLTTVDGIPVPYFFDNIYGFGGGADTFDFNALSSVDVLHGADSSRTGSGALGGALVMRTLEPEDLIGAGKTFGGMAKLGYDSSERSFIGSAAVAKKIENTSIMFQSSYKYGHETKTKGNVDSFGVTRTKADPLTEIQRNFLFKLRQQLEGGHTIGITAERYDADSTKDYRSNASYGTTYKAGNLDATQDKSRDRLSLDYKYESTDKDSLIDSGMATLYWQRSKRIEGTSAIRTTAPVGFYQRLMQSDEKAVGFTGYLNSDFNTGPLSHRVTVGGDLRFSQTSYYLAGQDSCNILFARACASYHTNQAYAPDVNGYKLGVYIEDKISLGDGPVSLTPGVRFDWYKYDPQNSAAWMANSGYSGVPNASSDSRLSPKLRAAWEVTPDVELFAQFSTAFKAPNEYQMYVNYANPVFSYRTIGNPDLKPESSYGFDVGANLGDDDFGGRVTGFSNRYKNFIDSDVVFNTGYSNGETSYFNRDNVRISGVEASIHKTFPIGVTLHGSVAYARGTDLDTDQILATVAPVKAIVGAAYNAENWGTDVTLVAAGGVDKNSTAKSKPGGYGVVNLTGWIEPDMAKGMRIQGGVYNLFDRQYYDALEVKDVNNANALYSEAGRYFKISVTQRF</sequence>
<dbReference type="AlphaFoldDB" id="A0A1Q8ZY14"/>
<dbReference type="GO" id="GO:0009279">
    <property type="term" value="C:cell outer membrane"/>
    <property type="evidence" value="ECO:0007669"/>
    <property type="project" value="UniProtKB-SubCell"/>
</dbReference>
<feature type="domain" description="TonB-dependent receptor plug" evidence="16">
    <location>
        <begin position="64"/>
        <end position="166"/>
    </location>
</feature>
<dbReference type="InterPro" id="IPR010917">
    <property type="entry name" value="TonB_rcpt_CS"/>
</dbReference>
<dbReference type="PROSITE" id="PS01156">
    <property type="entry name" value="TONB_DEPENDENT_REC_2"/>
    <property type="match status" value="1"/>
</dbReference>
<proteinExistence type="inferred from homology"/>
<keyword evidence="9" id="KW-0675">Receptor</keyword>
<evidence type="ECO:0000259" key="15">
    <source>
        <dbReference type="Pfam" id="PF00593"/>
    </source>
</evidence>
<reference evidence="17 18" key="1">
    <citation type="submission" date="2016-09" db="EMBL/GenBank/DDBJ databases">
        <title>Rhizobium oryziradicis sp. nov., isolated from the root of rice.</title>
        <authorList>
            <person name="Zhao J."/>
            <person name="Zhang X."/>
        </authorList>
    </citation>
    <scope>NUCLEOTIDE SEQUENCE [LARGE SCALE GENOMIC DNA]</scope>
    <source>
        <strain evidence="17 18">N19</strain>
    </source>
</reference>
<dbReference type="Proteomes" id="UP000186894">
    <property type="component" value="Unassembled WGS sequence"/>
</dbReference>
<dbReference type="GO" id="GO:0015232">
    <property type="term" value="F:heme transmembrane transporter activity"/>
    <property type="evidence" value="ECO:0007669"/>
    <property type="project" value="InterPro"/>
</dbReference>
<dbReference type="InterPro" id="IPR010949">
    <property type="entry name" value="TonB_Hb/transfer/lactofer_rcpt"/>
</dbReference>
<dbReference type="InterPro" id="IPR012910">
    <property type="entry name" value="Plug_dom"/>
</dbReference>
<evidence type="ECO:0000256" key="2">
    <source>
        <dbReference type="ARBA" id="ARBA00009810"/>
    </source>
</evidence>
<dbReference type="Pfam" id="PF07715">
    <property type="entry name" value="Plug"/>
    <property type="match status" value="1"/>
</dbReference>
<dbReference type="PANTHER" id="PTHR30069">
    <property type="entry name" value="TONB-DEPENDENT OUTER MEMBRANE RECEPTOR"/>
    <property type="match status" value="1"/>
</dbReference>
<keyword evidence="18" id="KW-1185">Reference proteome</keyword>
<dbReference type="Gene3D" id="2.40.170.20">
    <property type="entry name" value="TonB-dependent receptor, beta-barrel domain"/>
    <property type="match status" value="1"/>
</dbReference>
<evidence type="ECO:0000256" key="4">
    <source>
        <dbReference type="ARBA" id="ARBA00022452"/>
    </source>
</evidence>
<evidence type="ECO:0000313" key="18">
    <source>
        <dbReference type="Proteomes" id="UP000186894"/>
    </source>
</evidence>
<protein>
    <recommendedName>
        <fullName evidence="19">Cation transporter</fullName>
    </recommendedName>
</protein>
<dbReference type="InterPro" id="IPR037066">
    <property type="entry name" value="Plug_dom_sf"/>
</dbReference>
<dbReference type="EMBL" id="MKIM01000016">
    <property type="protein sequence ID" value="OLP46992.1"/>
    <property type="molecule type" value="Genomic_DNA"/>
</dbReference>
<keyword evidence="7 13" id="KW-0798">TonB box</keyword>
<dbReference type="NCBIfam" id="TIGR01786">
    <property type="entry name" value="TonB-hemlactrns"/>
    <property type="match status" value="1"/>
</dbReference>
<dbReference type="InterPro" id="IPR039426">
    <property type="entry name" value="TonB-dep_rcpt-like"/>
</dbReference>
<dbReference type="SUPFAM" id="SSF56935">
    <property type="entry name" value="Porins"/>
    <property type="match status" value="1"/>
</dbReference>
<comment type="subcellular location">
    <subcellularLocation>
        <location evidence="1 11">Cell outer membrane</location>
        <topology evidence="1 11">Multi-pass membrane protein</topology>
    </subcellularLocation>
</comment>
<feature type="domain" description="TonB-dependent receptor-like beta-barrel" evidence="15">
    <location>
        <begin position="262"/>
        <end position="698"/>
    </location>
</feature>
<dbReference type="GO" id="GO:0015344">
    <property type="term" value="F:siderophore uptake transmembrane transporter activity"/>
    <property type="evidence" value="ECO:0007669"/>
    <property type="project" value="TreeGrafter"/>
</dbReference>
<evidence type="ECO:0000256" key="9">
    <source>
        <dbReference type="ARBA" id="ARBA00023170"/>
    </source>
</evidence>
<evidence type="ECO:0000256" key="12">
    <source>
        <dbReference type="PROSITE-ProRule" id="PRU10144"/>
    </source>
</evidence>
<dbReference type="NCBIfam" id="TIGR01785">
    <property type="entry name" value="TonB-hemin"/>
    <property type="match status" value="1"/>
</dbReference>
<dbReference type="PROSITE" id="PS52016">
    <property type="entry name" value="TONB_DEPENDENT_REC_3"/>
    <property type="match status" value="1"/>
</dbReference>
<evidence type="ECO:0000256" key="10">
    <source>
        <dbReference type="ARBA" id="ARBA00023237"/>
    </source>
</evidence>
<keyword evidence="4 11" id="KW-1134">Transmembrane beta strand</keyword>
<comment type="caution">
    <text evidence="17">The sequence shown here is derived from an EMBL/GenBank/DDBJ whole genome shotgun (WGS) entry which is preliminary data.</text>
</comment>
<evidence type="ECO:0000256" key="1">
    <source>
        <dbReference type="ARBA" id="ARBA00004571"/>
    </source>
</evidence>
<keyword evidence="10 11" id="KW-0998">Cell outer membrane</keyword>
<keyword evidence="6 14" id="KW-0732">Signal</keyword>
<evidence type="ECO:0000256" key="3">
    <source>
        <dbReference type="ARBA" id="ARBA00022448"/>
    </source>
</evidence>
<keyword evidence="8 11" id="KW-0472">Membrane</keyword>
<evidence type="ECO:0000256" key="7">
    <source>
        <dbReference type="ARBA" id="ARBA00023077"/>
    </source>
</evidence>
<evidence type="ECO:0008006" key="19">
    <source>
        <dbReference type="Google" id="ProtNLM"/>
    </source>
</evidence>
<evidence type="ECO:0000259" key="16">
    <source>
        <dbReference type="Pfam" id="PF07715"/>
    </source>
</evidence>
<dbReference type="STRING" id="1867956.BJF95_15170"/>
<dbReference type="OrthoDB" id="9796221at2"/>
<dbReference type="Pfam" id="PF00593">
    <property type="entry name" value="TonB_dep_Rec_b-barrel"/>
    <property type="match status" value="1"/>
</dbReference>
<dbReference type="InterPro" id="IPR036942">
    <property type="entry name" value="Beta-barrel_TonB_sf"/>
</dbReference>
<dbReference type="InterPro" id="IPR011276">
    <property type="entry name" value="TonB_haem/Hb_rcpt"/>
</dbReference>
<dbReference type="GO" id="GO:0044718">
    <property type="term" value="P:siderophore transmembrane transport"/>
    <property type="evidence" value="ECO:0007669"/>
    <property type="project" value="TreeGrafter"/>
</dbReference>
<comment type="similarity">
    <text evidence="2 11 13">Belongs to the TonB-dependent receptor family.</text>
</comment>
<accession>A0A1Q8ZY14</accession>
<keyword evidence="5 11" id="KW-0812">Transmembrane</keyword>
<evidence type="ECO:0000256" key="14">
    <source>
        <dbReference type="SAM" id="SignalP"/>
    </source>
</evidence>
<evidence type="ECO:0000256" key="6">
    <source>
        <dbReference type="ARBA" id="ARBA00022729"/>
    </source>
</evidence>
<evidence type="ECO:0000256" key="11">
    <source>
        <dbReference type="PROSITE-ProRule" id="PRU01360"/>
    </source>
</evidence>
<keyword evidence="3 11" id="KW-0813">Transport</keyword>
<dbReference type="PANTHER" id="PTHR30069:SF29">
    <property type="entry name" value="HEMOGLOBIN AND HEMOGLOBIN-HAPTOGLOBIN-BINDING PROTEIN 1-RELATED"/>
    <property type="match status" value="1"/>
</dbReference>
<name>A0A1Q8ZY14_9HYPH</name>
<evidence type="ECO:0000256" key="5">
    <source>
        <dbReference type="ARBA" id="ARBA00022692"/>
    </source>
</evidence>
<feature type="short sequence motif" description="TonB C-terminal box" evidence="12">
    <location>
        <begin position="717"/>
        <end position="734"/>
    </location>
</feature>
<dbReference type="CDD" id="cd01347">
    <property type="entry name" value="ligand_gated_channel"/>
    <property type="match status" value="1"/>
</dbReference>
<organism evidence="17 18">
    <name type="scientific">Rhizobium oryziradicis</name>
    <dbReference type="NCBI Taxonomy" id="1867956"/>
    <lineage>
        <taxon>Bacteria</taxon>
        <taxon>Pseudomonadati</taxon>
        <taxon>Pseudomonadota</taxon>
        <taxon>Alphaproteobacteria</taxon>
        <taxon>Hyphomicrobiales</taxon>
        <taxon>Rhizobiaceae</taxon>
        <taxon>Rhizobium/Agrobacterium group</taxon>
        <taxon>Rhizobium</taxon>
    </lineage>
</organism>
<evidence type="ECO:0000313" key="17">
    <source>
        <dbReference type="EMBL" id="OLP46992.1"/>
    </source>
</evidence>
<feature type="chain" id="PRO_5013203537" description="Cation transporter" evidence="14">
    <location>
        <begin position="23"/>
        <end position="734"/>
    </location>
</feature>
<evidence type="ECO:0000256" key="8">
    <source>
        <dbReference type="ARBA" id="ARBA00023136"/>
    </source>
</evidence>
<dbReference type="Gene3D" id="2.170.130.10">
    <property type="entry name" value="TonB-dependent receptor, plug domain"/>
    <property type="match status" value="1"/>
</dbReference>
<dbReference type="InterPro" id="IPR000531">
    <property type="entry name" value="Beta-barrel_TonB"/>
</dbReference>
<feature type="signal peptide" evidence="14">
    <location>
        <begin position="1"/>
        <end position="22"/>
    </location>
</feature>
<evidence type="ECO:0000256" key="13">
    <source>
        <dbReference type="RuleBase" id="RU003357"/>
    </source>
</evidence>
<gene>
    <name evidence="17" type="ORF">BJF95_15170</name>
</gene>